<dbReference type="InterPro" id="IPR006127">
    <property type="entry name" value="ZnuA-like"/>
</dbReference>
<protein>
    <recommendedName>
        <fullName evidence="3">Zinc ABC transporter substrate-binding protein</fullName>
    </recommendedName>
</protein>
<dbReference type="Proteomes" id="UP000228614">
    <property type="component" value="Unassembled WGS sequence"/>
</dbReference>
<gene>
    <name evidence="1" type="ORF">COT95_01105</name>
</gene>
<dbReference type="Pfam" id="PF01297">
    <property type="entry name" value="ZnuA"/>
    <property type="match status" value="1"/>
</dbReference>
<dbReference type="InterPro" id="IPR050492">
    <property type="entry name" value="Bact_metal-bind_prot9"/>
</dbReference>
<dbReference type="PANTHER" id="PTHR42953">
    <property type="entry name" value="HIGH-AFFINITY ZINC UPTAKE SYSTEM PROTEIN ZNUA-RELATED"/>
    <property type="match status" value="1"/>
</dbReference>
<dbReference type="SUPFAM" id="SSF53807">
    <property type="entry name" value="Helical backbone' metal receptor"/>
    <property type="match status" value="1"/>
</dbReference>
<evidence type="ECO:0008006" key="3">
    <source>
        <dbReference type="Google" id="ProtNLM"/>
    </source>
</evidence>
<dbReference type="Gene3D" id="3.40.50.1980">
    <property type="entry name" value="Nitrogenase molybdenum iron protein domain"/>
    <property type="match status" value="2"/>
</dbReference>
<dbReference type="AlphaFoldDB" id="A0A2H0V7F8"/>
<dbReference type="GO" id="GO:0030001">
    <property type="term" value="P:metal ion transport"/>
    <property type="evidence" value="ECO:0007669"/>
    <property type="project" value="InterPro"/>
</dbReference>
<reference evidence="2" key="1">
    <citation type="submission" date="2017-09" db="EMBL/GenBank/DDBJ databases">
        <title>Depth-based differentiation of microbial function through sediment-hosted aquifers and enrichment of novel symbionts in the deep terrestrial subsurface.</title>
        <authorList>
            <person name="Probst A.J."/>
            <person name="Ladd B."/>
            <person name="Jarett J.K."/>
            <person name="Geller-Mcgrath D.E."/>
            <person name="Sieber C.M.K."/>
            <person name="Emerson J.B."/>
            <person name="Anantharaman K."/>
            <person name="Thomas B.C."/>
            <person name="Malmstrom R."/>
            <person name="Stieglmeier M."/>
            <person name="Klingl A."/>
            <person name="Woyke T."/>
            <person name="Ryan C.M."/>
            <person name="Banfield J.F."/>
        </authorList>
    </citation>
    <scope>NUCLEOTIDE SEQUENCE [LARGE SCALE GENOMIC DNA]</scope>
</reference>
<evidence type="ECO:0000313" key="2">
    <source>
        <dbReference type="Proteomes" id="UP000228614"/>
    </source>
</evidence>
<dbReference type="EMBL" id="PFAN01000062">
    <property type="protein sequence ID" value="PIR95001.1"/>
    <property type="molecule type" value="Genomic_DNA"/>
</dbReference>
<comment type="caution">
    <text evidence="1">The sequence shown here is derived from an EMBL/GenBank/DDBJ whole genome shotgun (WGS) entry which is preliminary data.</text>
</comment>
<organism evidence="1 2">
    <name type="scientific">Candidatus Falkowbacteria bacterium CG10_big_fil_rev_8_21_14_0_10_37_6</name>
    <dbReference type="NCBI Taxonomy" id="1974563"/>
    <lineage>
        <taxon>Bacteria</taxon>
        <taxon>Candidatus Falkowiibacteriota</taxon>
    </lineage>
</organism>
<evidence type="ECO:0000313" key="1">
    <source>
        <dbReference type="EMBL" id="PIR95001.1"/>
    </source>
</evidence>
<name>A0A2H0V7F8_9BACT</name>
<dbReference type="GO" id="GO:0046872">
    <property type="term" value="F:metal ion binding"/>
    <property type="evidence" value="ECO:0007669"/>
    <property type="project" value="InterPro"/>
</dbReference>
<accession>A0A2H0V7F8</accession>
<proteinExistence type="predicted"/>
<sequence length="192" mass="21672">MRQSLDSYVPNIFSEAEEEEEEDGQDPHYWLSVKNAKIIAQTVADALIAENPDDKSQYENNLKQYLTQLDDLDIELSNMLASYAGREVITFHDAWGYFTADYQLNIIGVFEHSPGKGPTPQYLKALNDTAIAHNIAVVFTEPQLSSDVIKPFMRDLGLKLFTLDPLGGDGEQDSYINLMRYNARTINNAFAE</sequence>